<name>A0ABY9X3U4_9BACT</name>
<sequence length="518" mass="57099">MKLAPRTFRIQWDLHAWAGVIASLFLFVIFFCGVFALFREELEVWQEPALHVAPAGGPAPSFDALLARLTEKNPLARGAHVGFLTHEETRFVTAYLFLPSELREIWLDPVTGTELTPRSRLSSELYWMHFFYRVPRGMELTGLIAVALLVALISGFWIHLKDLRQQWWRFRPSQKLRFSSSDAHKVLGVFGLPFTVMLGWTGAVLCLSALVGQGLTATVFEGNPRRVSELSGYAQPVREEAHKDAVMRPIDELVSRARAAVPGATGTPRYVELQLHGDANAWAGIFFQLEPLGADHYAFLDSVSGAPIATSREYKTPSFSFERVLFDLHYARYGGLLLKLLYALLALAGCAVILTGNLIWLERRDSQRKHLGNQILERLTVGVSGGLAFATAVYFAANRALPWEMPRRADWEFGLFLGAWALAVALTLVPRASSRQAGVVLCMGAAALFGGVVAADVAFREVNLFTAISRGLPPVFISELLLCALALGCGGLAKGLARRRPPEVLRASLETPPQGYQV</sequence>
<feature type="transmembrane region" description="Helical" evidence="1">
    <location>
        <begin position="381"/>
        <end position="401"/>
    </location>
</feature>
<reference evidence="2 3" key="1">
    <citation type="submission" date="2019-08" db="EMBL/GenBank/DDBJ databases">
        <title>Archangium and Cystobacter genomes.</title>
        <authorList>
            <person name="Chen I.-C.K."/>
            <person name="Wielgoss S."/>
        </authorList>
    </citation>
    <scope>NUCLEOTIDE SEQUENCE [LARGE SCALE GENOMIC DNA]</scope>
    <source>
        <strain evidence="2 3">Cbm 6</strain>
    </source>
</reference>
<evidence type="ECO:0000313" key="3">
    <source>
        <dbReference type="Proteomes" id="UP001611383"/>
    </source>
</evidence>
<keyword evidence="3" id="KW-1185">Reference proteome</keyword>
<accession>A0ABY9X3U4</accession>
<feature type="transmembrane region" description="Helical" evidence="1">
    <location>
        <begin position="413"/>
        <end position="430"/>
    </location>
</feature>
<feature type="transmembrane region" description="Helical" evidence="1">
    <location>
        <begin position="340"/>
        <end position="360"/>
    </location>
</feature>
<feature type="transmembrane region" description="Helical" evidence="1">
    <location>
        <begin position="140"/>
        <end position="160"/>
    </location>
</feature>
<feature type="transmembrane region" description="Helical" evidence="1">
    <location>
        <begin position="186"/>
        <end position="211"/>
    </location>
</feature>
<dbReference type="InterPro" id="IPR005625">
    <property type="entry name" value="PepSY-ass_TM"/>
</dbReference>
<protein>
    <submittedName>
        <fullName evidence="2">PepSY domain-containing protein</fullName>
    </submittedName>
</protein>
<keyword evidence="1" id="KW-0812">Transmembrane</keyword>
<keyword evidence="1" id="KW-0472">Membrane</keyword>
<dbReference type="RefSeq" id="WP_395808706.1">
    <property type="nucleotide sequence ID" value="NZ_CP043494.1"/>
</dbReference>
<feature type="transmembrane region" description="Helical" evidence="1">
    <location>
        <begin position="475"/>
        <end position="497"/>
    </location>
</feature>
<dbReference type="EMBL" id="CP043494">
    <property type="protein sequence ID" value="WNG50063.1"/>
    <property type="molecule type" value="Genomic_DNA"/>
</dbReference>
<dbReference type="Proteomes" id="UP001611383">
    <property type="component" value="Chromosome"/>
</dbReference>
<proteinExistence type="predicted"/>
<evidence type="ECO:0000313" key="2">
    <source>
        <dbReference type="EMBL" id="WNG50063.1"/>
    </source>
</evidence>
<gene>
    <name evidence="2" type="ORF">F0U60_42520</name>
</gene>
<evidence type="ECO:0000256" key="1">
    <source>
        <dbReference type="SAM" id="Phobius"/>
    </source>
</evidence>
<keyword evidence="1" id="KW-1133">Transmembrane helix</keyword>
<dbReference type="PANTHER" id="PTHR34219:SF3">
    <property type="entry name" value="BLL7967 PROTEIN"/>
    <property type="match status" value="1"/>
</dbReference>
<dbReference type="PANTHER" id="PTHR34219">
    <property type="entry name" value="IRON-REGULATED INNER MEMBRANE PROTEIN-RELATED"/>
    <property type="match status" value="1"/>
</dbReference>
<dbReference type="Pfam" id="PF03929">
    <property type="entry name" value="PepSY_TM"/>
    <property type="match status" value="1"/>
</dbReference>
<feature type="transmembrane region" description="Helical" evidence="1">
    <location>
        <begin position="12"/>
        <end position="38"/>
    </location>
</feature>
<feature type="transmembrane region" description="Helical" evidence="1">
    <location>
        <begin position="437"/>
        <end position="455"/>
    </location>
</feature>
<organism evidence="2 3">
    <name type="scientific">Archangium minus</name>
    <dbReference type="NCBI Taxonomy" id="83450"/>
    <lineage>
        <taxon>Bacteria</taxon>
        <taxon>Pseudomonadati</taxon>
        <taxon>Myxococcota</taxon>
        <taxon>Myxococcia</taxon>
        <taxon>Myxococcales</taxon>
        <taxon>Cystobacterineae</taxon>
        <taxon>Archangiaceae</taxon>
        <taxon>Archangium</taxon>
    </lineage>
</organism>